<name>A0A7X5X0B5_STRMQ</name>
<feature type="domain" description="Alcohol dehydrogenase-like C-terminal" evidence="2">
    <location>
        <begin position="175"/>
        <end position="286"/>
    </location>
</feature>
<dbReference type="InterPro" id="IPR013149">
    <property type="entry name" value="ADH-like_C"/>
</dbReference>
<gene>
    <name evidence="4" type="ORF">SMALB_2220</name>
</gene>
<evidence type="ECO:0000259" key="2">
    <source>
        <dbReference type="Pfam" id="PF00107"/>
    </source>
</evidence>
<feature type="domain" description="Alcohol dehydrogenase-like N-terminal" evidence="3">
    <location>
        <begin position="22"/>
        <end position="136"/>
    </location>
</feature>
<evidence type="ECO:0000313" key="5">
    <source>
        <dbReference type="Proteomes" id="UP000536624"/>
    </source>
</evidence>
<dbReference type="Gene3D" id="3.90.180.10">
    <property type="entry name" value="Medium-chain alcohol dehydrogenases, catalytic domain"/>
    <property type="match status" value="1"/>
</dbReference>
<dbReference type="Gene3D" id="3.40.50.720">
    <property type="entry name" value="NAD(P)-binding Rossmann-like Domain"/>
    <property type="match status" value="1"/>
</dbReference>
<dbReference type="SUPFAM" id="SSF50129">
    <property type="entry name" value="GroES-like"/>
    <property type="match status" value="1"/>
</dbReference>
<dbReference type="PANTHER" id="PTHR43189:SF1">
    <property type="entry name" value="ZINC-TYPE ALCOHOL DEHYDROGENASE-LIKE PROTEIN C1198.01"/>
    <property type="match status" value="1"/>
</dbReference>
<sequence>MRAAVMRSGMIAVEELPEPRPGAGQLLVEPIATGVCGSDLSAWQHTDAFLAAHYETGALGEVFDPTGGLVMGHEFTARVLETGEGVEEYAVGDALVVLPGVTDPAGQVHTVGYADDYPGALAERVVVGAYGHLKIPTGVSPVLAAVTEPLATGVNGVLRSDITEHDGALVTGSGPVGLGAVIELSARGASPIVVSDPSTRRREIALTYGAHAAIDPLVDDPLLAWRVRAASGQRLHIIEASGALGLIGSLMATSPNFTKIVVIGAAMREESFRPVTGILRNTSVEFVGGPGFGDTQYHAFRRAFDHLTAGRFDPALMVTGYAGLDGAAEVFAALRPGRPGDIEHVKILICHDLPGAAILSPREAAAAWG</sequence>
<dbReference type="AlphaFoldDB" id="A0A7X5X0B5"/>
<dbReference type="GO" id="GO:0016491">
    <property type="term" value="F:oxidoreductase activity"/>
    <property type="evidence" value="ECO:0007669"/>
    <property type="project" value="UniProtKB-KW"/>
</dbReference>
<evidence type="ECO:0000259" key="3">
    <source>
        <dbReference type="Pfam" id="PF08240"/>
    </source>
</evidence>
<accession>A0A7X5X0B5</accession>
<dbReference type="Pfam" id="PF00107">
    <property type="entry name" value="ADH_zinc_N"/>
    <property type="match status" value="1"/>
</dbReference>
<evidence type="ECO:0000256" key="1">
    <source>
        <dbReference type="ARBA" id="ARBA00023002"/>
    </source>
</evidence>
<dbReference type="SUPFAM" id="SSF51735">
    <property type="entry name" value="NAD(P)-binding Rossmann-fold domains"/>
    <property type="match status" value="1"/>
</dbReference>
<dbReference type="Pfam" id="PF08240">
    <property type="entry name" value="ADH_N"/>
    <property type="match status" value="1"/>
</dbReference>
<keyword evidence="1" id="KW-0560">Oxidoreductase</keyword>
<dbReference type="PANTHER" id="PTHR43189">
    <property type="entry name" value="ZINC-TYPE ALCOHOL DEHYDROGENASE-LIKE PROTEIN C1198.01-RELATED"/>
    <property type="match status" value="1"/>
</dbReference>
<proteinExistence type="predicted"/>
<protein>
    <submittedName>
        <fullName evidence="4">Uncharacterized protein</fullName>
    </submittedName>
</protein>
<dbReference type="InterPro" id="IPR036291">
    <property type="entry name" value="NAD(P)-bd_dom_sf"/>
</dbReference>
<evidence type="ECO:0000313" key="4">
    <source>
        <dbReference type="EMBL" id="NIY64262.1"/>
    </source>
</evidence>
<dbReference type="Proteomes" id="UP000536624">
    <property type="component" value="Unassembled WGS sequence"/>
</dbReference>
<comment type="caution">
    <text evidence="4">The sequence shown here is derived from an EMBL/GenBank/DDBJ whole genome shotgun (WGS) entry which is preliminary data.</text>
</comment>
<organism evidence="4 5">
    <name type="scientific">Streptomyces malaysiensis</name>
    <dbReference type="NCBI Taxonomy" id="92644"/>
    <lineage>
        <taxon>Bacteria</taxon>
        <taxon>Bacillati</taxon>
        <taxon>Actinomycetota</taxon>
        <taxon>Actinomycetes</taxon>
        <taxon>Kitasatosporales</taxon>
        <taxon>Streptomycetaceae</taxon>
        <taxon>Streptomyces</taxon>
        <taxon>Streptomyces violaceusniger group</taxon>
    </lineage>
</organism>
<dbReference type="InterPro" id="IPR011032">
    <property type="entry name" value="GroES-like_sf"/>
</dbReference>
<dbReference type="EMBL" id="JAALLH010000001">
    <property type="protein sequence ID" value="NIY64262.1"/>
    <property type="molecule type" value="Genomic_DNA"/>
</dbReference>
<dbReference type="RefSeq" id="WP_167500854.1">
    <property type="nucleotide sequence ID" value="NZ_JAALLH010000001.1"/>
</dbReference>
<reference evidence="4 5" key="1">
    <citation type="submission" date="2020-02" db="EMBL/GenBank/DDBJ databases">
        <title>Streptomyces malaysiensis DSM14702 (JHCC583434, PFL_A843) Genome sequencing and assembly.</title>
        <authorList>
            <person name="Samborskyy M."/>
        </authorList>
    </citation>
    <scope>NUCLEOTIDE SEQUENCE [LARGE SCALE GENOMIC DNA]</scope>
    <source>
        <strain evidence="4 5">DSM 14702</strain>
    </source>
</reference>
<dbReference type="InterPro" id="IPR013154">
    <property type="entry name" value="ADH-like_N"/>
</dbReference>